<dbReference type="HOGENOM" id="CLU_048229_0_0_0"/>
<sequence length="409" mass="45901">MRHLNRYLALQQPTPLIGVTPAAGLGLITVIPCMHEPGILELLDHLRSRDMPDAAVEIILVINHPDDASDEIRQSNARALDQIQLWQQAHNTPALQVHAIDACEMPVRASGVGMARKIGMDEAVRRFASIGVADGIIASLDADCRVSANYFTALLQAFAGHPAMHAATIAYAHRTSNITDSRHKQAIVCYELFLRYIELGWRHAGLPFAFTAIGSCFAVRANACARHHGMNKRQAGEDFYFLHKLARERPLGHLPNLFVYPSARMSSRTPFGTGQAVSDWYHGHQTSWPVCAPLVFEELRQMNDSLNQLFKTDTSNWLASLPQPLRQYLHACDIEQAVINMRNNSATVASFRARFYFWFDGLKAWRYVNQQHVMPVEQALASLLQMIDQRMPTTTDAESLLQQLRRTPA</sequence>
<reference evidence="1 2" key="1">
    <citation type="submission" date="2006-09" db="EMBL/GenBank/DDBJ databases">
        <authorList>
            <person name="Emerson D."/>
            <person name="Ferriera S."/>
            <person name="Johnson J."/>
            <person name="Kravitz S."/>
            <person name="Halpern A."/>
            <person name="Remington K."/>
            <person name="Beeson K."/>
            <person name="Tran B."/>
            <person name="Rogers Y.-H."/>
            <person name="Friedman R."/>
            <person name="Venter J.C."/>
        </authorList>
    </citation>
    <scope>NUCLEOTIDE SEQUENCE [LARGE SCALE GENOMIC DNA]</scope>
    <source>
        <strain evidence="1 2">PV-1</strain>
    </source>
</reference>
<dbReference type="AlphaFoldDB" id="Q0EXT0"/>
<organism evidence="1 2">
    <name type="scientific">Mariprofundus ferrooxydans PV-1</name>
    <dbReference type="NCBI Taxonomy" id="314345"/>
    <lineage>
        <taxon>Bacteria</taxon>
        <taxon>Pseudomonadati</taxon>
        <taxon>Pseudomonadota</taxon>
        <taxon>Candidatius Mariprofundia</taxon>
        <taxon>Mariprofundales</taxon>
        <taxon>Mariprofundaceae</taxon>
        <taxon>Mariprofundus</taxon>
    </lineage>
</organism>
<accession>Q0EXT0</accession>
<dbReference type="InterPro" id="IPR029044">
    <property type="entry name" value="Nucleotide-diphossugar_trans"/>
</dbReference>
<dbReference type="InParanoid" id="Q0EXT0"/>
<name>Q0EXT0_9PROT</name>
<protein>
    <recommendedName>
        <fullName evidence="3">Glycosyltransferase 2-like domain-containing protein</fullName>
    </recommendedName>
</protein>
<evidence type="ECO:0000313" key="2">
    <source>
        <dbReference type="Proteomes" id="UP000005297"/>
    </source>
</evidence>
<keyword evidence="2" id="KW-1185">Reference proteome</keyword>
<dbReference type="SUPFAM" id="SSF53448">
    <property type="entry name" value="Nucleotide-diphospho-sugar transferases"/>
    <property type="match status" value="1"/>
</dbReference>
<comment type="caution">
    <text evidence="1">The sequence shown here is derived from an EMBL/GenBank/DDBJ whole genome shotgun (WGS) entry which is preliminary data.</text>
</comment>
<evidence type="ECO:0008006" key="3">
    <source>
        <dbReference type="Google" id="ProtNLM"/>
    </source>
</evidence>
<dbReference type="RefSeq" id="WP_009850459.1">
    <property type="nucleotide sequence ID" value="NZ_DS022295.1"/>
</dbReference>
<proteinExistence type="predicted"/>
<dbReference type="STRING" id="314344.AL013_00895"/>
<dbReference type="eggNOG" id="COG1215">
    <property type="taxonomic scope" value="Bacteria"/>
</dbReference>
<gene>
    <name evidence="1" type="ORF">SPV1_00792</name>
</gene>
<dbReference type="Proteomes" id="UP000005297">
    <property type="component" value="Unassembled WGS sequence"/>
</dbReference>
<dbReference type="EMBL" id="AATS01000012">
    <property type="protein sequence ID" value="EAU54122.1"/>
    <property type="molecule type" value="Genomic_DNA"/>
</dbReference>
<evidence type="ECO:0000313" key="1">
    <source>
        <dbReference type="EMBL" id="EAU54122.1"/>
    </source>
</evidence>
<dbReference type="Gene3D" id="3.90.550.10">
    <property type="entry name" value="Spore Coat Polysaccharide Biosynthesis Protein SpsA, Chain A"/>
    <property type="match status" value="1"/>
</dbReference>